<keyword evidence="2 7" id="KW-0813">Transport</keyword>
<dbReference type="GO" id="GO:0071916">
    <property type="term" value="F:dipeptide transmembrane transporter activity"/>
    <property type="evidence" value="ECO:0007669"/>
    <property type="project" value="TreeGrafter"/>
</dbReference>
<evidence type="ECO:0000256" key="3">
    <source>
        <dbReference type="ARBA" id="ARBA00022475"/>
    </source>
</evidence>
<dbReference type="AlphaFoldDB" id="A0A7Y9LAG2"/>
<feature type="transmembrane region" description="Helical" evidence="7">
    <location>
        <begin position="213"/>
        <end position="233"/>
    </location>
</feature>
<dbReference type="PANTHER" id="PTHR43386">
    <property type="entry name" value="OLIGOPEPTIDE TRANSPORT SYSTEM PERMEASE PROTEIN APPC"/>
    <property type="match status" value="1"/>
</dbReference>
<dbReference type="PANTHER" id="PTHR43386:SF1">
    <property type="entry name" value="D,D-DIPEPTIDE TRANSPORT SYSTEM PERMEASE PROTEIN DDPC-RELATED"/>
    <property type="match status" value="1"/>
</dbReference>
<keyword evidence="3" id="KW-1003">Cell membrane</keyword>
<feature type="domain" description="ABC transmembrane type-1" evidence="8">
    <location>
        <begin position="79"/>
        <end position="267"/>
    </location>
</feature>
<comment type="similarity">
    <text evidence="7">Belongs to the binding-protein-dependent transport system permease family.</text>
</comment>
<dbReference type="GO" id="GO:0005886">
    <property type="term" value="C:plasma membrane"/>
    <property type="evidence" value="ECO:0007669"/>
    <property type="project" value="UniProtKB-SubCell"/>
</dbReference>
<dbReference type="Pfam" id="PF12911">
    <property type="entry name" value="OppC_N"/>
    <property type="match status" value="1"/>
</dbReference>
<evidence type="ECO:0000259" key="8">
    <source>
        <dbReference type="PROSITE" id="PS50928"/>
    </source>
</evidence>
<dbReference type="Pfam" id="PF00528">
    <property type="entry name" value="BPD_transp_1"/>
    <property type="match status" value="1"/>
</dbReference>
<protein>
    <submittedName>
        <fullName evidence="9">Peptide/nickel transport system permease protein</fullName>
    </submittedName>
</protein>
<name>A0A7Y9LAG2_9ACTN</name>
<evidence type="ECO:0000256" key="6">
    <source>
        <dbReference type="ARBA" id="ARBA00023136"/>
    </source>
</evidence>
<gene>
    <name evidence="9" type="ORF">BKA15_001092</name>
</gene>
<evidence type="ECO:0000256" key="5">
    <source>
        <dbReference type="ARBA" id="ARBA00022989"/>
    </source>
</evidence>
<keyword evidence="6 7" id="KW-0472">Membrane</keyword>
<feature type="transmembrane region" description="Helical" evidence="7">
    <location>
        <begin position="139"/>
        <end position="158"/>
    </location>
</feature>
<feature type="transmembrane region" description="Helical" evidence="7">
    <location>
        <begin position="110"/>
        <end position="133"/>
    </location>
</feature>
<dbReference type="EMBL" id="JACCBU010000001">
    <property type="protein sequence ID" value="NYE69763.1"/>
    <property type="molecule type" value="Genomic_DNA"/>
</dbReference>
<keyword evidence="5 7" id="KW-1133">Transmembrane helix</keyword>
<accession>A0A7Y9LAG2</accession>
<evidence type="ECO:0000256" key="4">
    <source>
        <dbReference type="ARBA" id="ARBA00022692"/>
    </source>
</evidence>
<feature type="transmembrane region" description="Helical" evidence="7">
    <location>
        <begin position="245"/>
        <end position="270"/>
    </location>
</feature>
<proteinExistence type="inferred from homology"/>
<comment type="caution">
    <text evidence="9">The sequence shown here is derived from an EMBL/GenBank/DDBJ whole genome shotgun (WGS) entry which is preliminary data.</text>
</comment>
<dbReference type="InterPro" id="IPR035906">
    <property type="entry name" value="MetI-like_sf"/>
</dbReference>
<dbReference type="SUPFAM" id="SSF161098">
    <property type="entry name" value="MetI-like"/>
    <property type="match status" value="1"/>
</dbReference>
<evidence type="ECO:0000313" key="10">
    <source>
        <dbReference type="Proteomes" id="UP000569914"/>
    </source>
</evidence>
<dbReference type="RefSeq" id="WP_179748749.1">
    <property type="nucleotide sequence ID" value="NZ_JACCBU010000001.1"/>
</dbReference>
<dbReference type="PROSITE" id="PS50928">
    <property type="entry name" value="ABC_TM1"/>
    <property type="match status" value="1"/>
</dbReference>
<evidence type="ECO:0000256" key="1">
    <source>
        <dbReference type="ARBA" id="ARBA00004651"/>
    </source>
</evidence>
<keyword evidence="10" id="KW-1185">Reference proteome</keyword>
<evidence type="ECO:0000256" key="2">
    <source>
        <dbReference type="ARBA" id="ARBA00022448"/>
    </source>
</evidence>
<feature type="transmembrane region" description="Helical" evidence="7">
    <location>
        <begin position="184"/>
        <end position="207"/>
    </location>
</feature>
<comment type="subcellular location">
    <subcellularLocation>
        <location evidence="1 7">Cell membrane</location>
        <topology evidence="1 7">Multi-pass membrane protein</topology>
    </subcellularLocation>
</comment>
<evidence type="ECO:0000313" key="9">
    <source>
        <dbReference type="EMBL" id="NYE69763.1"/>
    </source>
</evidence>
<dbReference type="InterPro" id="IPR050366">
    <property type="entry name" value="BP-dependent_transpt_permease"/>
</dbReference>
<dbReference type="InterPro" id="IPR000515">
    <property type="entry name" value="MetI-like"/>
</dbReference>
<dbReference type="InterPro" id="IPR025966">
    <property type="entry name" value="OppC_N"/>
</dbReference>
<reference evidence="9 10" key="1">
    <citation type="submission" date="2020-07" db="EMBL/GenBank/DDBJ databases">
        <title>Sequencing the genomes of 1000 actinobacteria strains.</title>
        <authorList>
            <person name="Klenk H.-P."/>
        </authorList>
    </citation>
    <scope>NUCLEOTIDE SEQUENCE [LARGE SCALE GENOMIC DNA]</scope>
    <source>
        <strain evidence="9 10">DSM 22083</strain>
    </source>
</reference>
<sequence>MRAVLRNTKAKVGLAVFGLFLLVAIFGPLVVDRVLHTNPRAIDYDHLGSPPGAPGHPLGTTIQGADVLVQVIIGAQGSVFVGITSGLLATALAVVIGVPSGFLGGRLDRVLTVFTNLFLTLPSFALMLIVAGYIQGADWWVIAILIAAFEWPGGARYLRAQTLSLRNRDFAVAMLMIGESKSRLVFAEVLPHLTGIISAMFLRAVVAGVFAEAGLAFLGIGTTTSVSWGTMISEAQQQSAILNGVWWWFVPPGLCIAVLGTATALVNFGIDEVSNPRLGAANRKLIKQFERAAARLRARPGTEAVR</sequence>
<feature type="transmembrane region" description="Helical" evidence="7">
    <location>
        <begin position="12"/>
        <end position="31"/>
    </location>
</feature>
<organism evidence="9 10">
    <name type="scientific">Microlunatus parietis</name>
    <dbReference type="NCBI Taxonomy" id="682979"/>
    <lineage>
        <taxon>Bacteria</taxon>
        <taxon>Bacillati</taxon>
        <taxon>Actinomycetota</taxon>
        <taxon>Actinomycetes</taxon>
        <taxon>Propionibacteriales</taxon>
        <taxon>Propionibacteriaceae</taxon>
        <taxon>Microlunatus</taxon>
    </lineage>
</organism>
<dbReference type="Gene3D" id="1.10.3720.10">
    <property type="entry name" value="MetI-like"/>
    <property type="match status" value="1"/>
</dbReference>
<feature type="transmembrane region" description="Helical" evidence="7">
    <location>
        <begin position="79"/>
        <end position="98"/>
    </location>
</feature>
<dbReference type="CDD" id="cd06261">
    <property type="entry name" value="TM_PBP2"/>
    <property type="match status" value="1"/>
</dbReference>
<evidence type="ECO:0000256" key="7">
    <source>
        <dbReference type="RuleBase" id="RU363032"/>
    </source>
</evidence>
<keyword evidence="4 7" id="KW-0812">Transmembrane</keyword>
<dbReference type="Proteomes" id="UP000569914">
    <property type="component" value="Unassembled WGS sequence"/>
</dbReference>